<dbReference type="EMBL" id="LAZR01032711">
    <property type="protein sequence ID" value="KKL50127.1"/>
    <property type="molecule type" value="Genomic_DNA"/>
</dbReference>
<comment type="caution">
    <text evidence="1">The sequence shown here is derived from an EMBL/GenBank/DDBJ whole genome shotgun (WGS) entry which is preliminary data.</text>
</comment>
<reference evidence="1" key="1">
    <citation type="journal article" date="2015" name="Nature">
        <title>Complex archaea that bridge the gap between prokaryotes and eukaryotes.</title>
        <authorList>
            <person name="Spang A."/>
            <person name="Saw J.H."/>
            <person name="Jorgensen S.L."/>
            <person name="Zaremba-Niedzwiedzka K."/>
            <person name="Martijn J."/>
            <person name="Lind A.E."/>
            <person name="van Eijk R."/>
            <person name="Schleper C."/>
            <person name="Guy L."/>
            <person name="Ettema T.J."/>
        </authorList>
    </citation>
    <scope>NUCLEOTIDE SEQUENCE</scope>
</reference>
<accession>A0A0F9FG63</accession>
<proteinExistence type="predicted"/>
<name>A0A0F9FG63_9ZZZZ</name>
<evidence type="ECO:0000313" key="1">
    <source>
        <dbReference type="EMBL" id="KKL50127.1"/>
    </source>
</evidence>
<sequence length="104" mass="11544">MQTQISVVKLVEGWDMRGIHKLRLSRGAKALEPRTCIVAFNRAETIAMIVDANGGVYHSYEPDGFDLRILAENIQLGLAVVLVDKSRASRRRVQGVGSRLRRAA</sequence>
<dbReference type="AlphaFoldDB" id="A0A0F9FG63"/>
<protein>
    <submittedName>
        <fullName evidence="1">Uncharacterized protein</fullName>
    </submittedName>
</protein>
<organism evidence="1">
    <name type="scientific">marine sediment metagenome</name>
    <dbReference type="NCBI Taxonomy" id="412755"/>
    <lineage>
        <taxon>unclassified sequences</taxon>
        <taxon>metagenomes</taxon>
        <taxon>ecological metagenomes</taxon>
    </lineage>
</organism>
<gene>
    <name evidence="1" type="ORF">LCGC14_2308620</name>
</gene>